<keyword evidence="10" id="KW-0067">ATP-binding</keyword>
<dbReference type="Gene3D" id="3.30.450.20">
    <property type="entry name" value="PAS domain"/>
    <property type="match status" value="1"/>
</dbReference>
<evidence type="ECO:0000256" key="13">
    <source>
        <dbReference type="ARBA" id="ARBA00023136"/>
    </source>
</evidence>
<evidence type="ECO:0000256" key="14">
    <source>
        <dbReference type="SAM" id="Phobius"/>
    </source>
</evidence>
<feature type="domain" description="Histidine kinase/HSP90-like ATPase" evidence="15">
    <location>
        <begin position="490"/>
        <end position="595"/>
    </location>
</feature>
<evidence type="ECO:0000256" key="1">
    <source>
        <dbReference type="ARBA" id="ARBA00000085"/>
    </source>
</evidence>
<evidence type="ECO:0000256" key="10">
    <source>
        <dbReference type="ARBA" id="ARBA00022840"/>
    </source>
</evidence>
<sequence length="602" mass="68541">MKIRNRLKLKSYYLFWLVLAISLLPIIIVGVIAFNASARLIHEQTSAYSMNILQQVKENIDGVFNQVENASMLIYTHVDIQQLRTLDAQKTKLGGYEEKSIQLLIDNIARANKHLNNIIVLDNYGNVYSRFLEQNLYLQNSYTHFNTYKQFATSNEMVQWFGIHRNENGQQTTTIGGSAYDFSYMRKISDLEGSGQLAVLEIDMNQSLIEELCSKVNWPEKGVMVVVDDQDRIAYYTNRPDLTGHMLQQTELAHLNSQGDQGSYNVEINGDKKVVTFVTSEYSKWKIMNVVSHKFLLGYTEGLKAIILFVSISSILAVTGGAYVITSRISMLIVELRRITASVSMDQPSTKALIKSHIRYWPQRSSYTDIITGIKQLLTKMHLAEQKKKEAEFAALQANIHPHFLYNSLEMVRMMAVIDKNERIAHTVEMLANLFRYIVNSVDEFVTLAEEIDNVRHYVSIQKLRHGKRLNVHIELPEHIRSCMIVRLSLQPLVENAIIHGVEQQSGPVWIRIRAYAFGNNIAIIVADNGPGIAYERWLELKAELAQANGIKSGTRIGIVNVHQRLKVYFGEGFGLRIYSKQAKGTIIKVTVPRTAGSERLR</sequence>
<feature type="domain" description="Signal transduction histidine kinase internal region" evidence="16">
    <location>
        <begin position="391"/>
        <end position="470"/>
    </location>
</feature>
<dbReference type="InterPro" id="IPR036890">
    <property type="entry name" value="HATPase_C_sf"/>
</dbReference>
<evidence type="ECO:0000256" key="11">
    <source>
        <dbReference type="ARBA" id="ARBA00022989"/>
    </source>
</evidence>
<dbReference type="GO" id="GO:0016301">
    <property type="term" value="F:kinase activity"/>
    <property type="evidence" value="ECO:0007669"/>
    <property type="project" value="UniProtKB-KW"/>
</dbReference>
<evidence type="ECO:0000256" key="4">
    <source>
        <dbReference type="ARBA" id="ARBA00022475"/>
    </source>
</evidence>
<evidence type="ECO:0000256" key="5">
    <source>
        <dbReference type="ARBA" id="ARBA00022553"/>
    </source>
</evidence>
<evidence type="ECO:0000256" key="3">
    <source>
        <dbReference type="ARBA" id="ARBA00012438"/>
    </source>
</evidence>
<evidence type="ECO:0000313" key="17">
    <source>
        <dbReference type="EMBL" id="GFZ91896.1"/>
    </source>
</evidence>
<dbReference type="Proteomes" id="UP000615455">
    <property type="component" value="Unassembled WGS sequence"/>
</dbReference>
<keyword evidence="4" id="KW-1003">Cell membrane</keyword>
<comment type="subcellular location">
    <subcellularLocation>
        <location evidence="2">Cell membrane</location>
        <topology evidence="2">Multi-pass membrane protein</topology>
    </subcellularLocation>
</comment>
<proteinExistence type="predicted"/>
<keyword evidence="11 14" id="KW-1133">Transmembrane helix</keyword>
<organism evidence="17 18">
    <name type="scientific">Paenibacillus marchantiophytorum</name>
    <dbReference type="NCBI Taxonomy" id="1619310"/>
    <lineage>
        <taxon>Bacteria</taxon>
        <taxon>Bacillati</taxon>
        <taxon>Bacillota</taxon>
        <taxon>Bacilli</taxon>
        <taxon>Bacillales</taxon>
        <taxon>Paenibacillaceae</taxon>
        <taxon>Paenibacillus</taxon>
    </lineage>
</organism>
<dbReference type="InterPro" id="IPR004358">
    <property type="entry name" value="Sig_transdc_His_kin-like_C"/>
</dbReference>
<evidence type="ECO:0000259" key="15">
    <source>
        <dbReference type="Pfam" id="PF02518"/>
    </source>
</evidence>
<dbReference type="RefSeq" id="WP_189014845.1">
    <property type="nucleotide sequence ID" value="NZ_BMHE01000024.1"/>
</dbReference>
<accession>A0ABQ1EYM8</accession>
<keyword evidence="8" id="KW-0547">Nucleotide-binding</keyword>
<keyword evidence="5" id="KW-0597">Phosphoprotein</keyword>
<keyword evidence="18" id="KW-1185">Reference proteome</keyword>
<evidence type="ECO:0000256" key="9">
    <source>
        <dbReference type="ARBA" id="ARBA00022777"/>
    </source>
</evidence>
<evidence type="ECO:0000256" key="2">
    <source>
        <dbReference type="ARBA" id="ARBA00004651"/>
    </source>
</evidence>
<dbReference type="PRINTS" id="PR00344">
    <property type="entry name" value="BCTRLSENSOR"/>
</dbReference>
<gene>
    <name evidence="17" type="primary">yesM</name>
    <name evidence="17" type="ORF">GCM10008018_42770</name>
</gene>
<evidence type="ECO:0000256" key="6">
    <source>
        <dbReference type="ARBA" id="ARBA00022679"/>
    </source>
</evidence>
<comment type="catalytic activity">
    <reaction evidence="1">
        <text>ATP + protein L-histidine = ADP + protein N-phospho-L-histidine.</text>
        <dbReference type="EC" id="2.7.13.3"/>
    </reaction>
</comment>
<feature type="transmembrane region" description="Helical" evidence="14">
    <location>
        <begin position="305"/>
        <end position="325"/>
    </location>
</feature>
<dbReference type="InterPro" id="IPR010559">
    <property type="entry name" value="Sig_transdc_His_kin_internal"/>
</dbReference>
<keyword evidence="9 17" id="KW-0418">Kinase</keyword>
<dbReference type="PANTHER" id="PTHR34220:SF11">
    <property type="entry name" value="SENSOR PROTEIN KINASE HPTS"/>
    <property type="match status" value="1"/>
</dbReference>
<keyword evidence="7 14" id="KW-0812">Transmembrane</keyword>
<keyword evidence="6" id="KW-0808">Transferase</keyword>
<evidence type="ECO:0000256" key="8">
    <source>
        <dbReference type="ARBA" id="ARBA00022741"/>
    </source>
</evidence>
<dbReference type="InterPro" id="IPR050640">
    <property type="entry name" value="Bact_2-comp_sensor_kinase"/>
</dbReference>
<protein>
    <recommendedName>
        <fullName evidence="3">histidine kinase</fullName>
        <ecNumber evidence="3">2.7.13.3</ecNumber>
    </recommendedName>
</protein>
<dbReference type="Pfam" id="PF06580">
    <property type="entry name" value="His_kinase"/>
    <property type="match status" value="1"/>
</dbReference>
<dbReference type="PANTHER" id="PTHR34220">
    <property type="entry name" value="SENSOR HISTIDINE KINASE YPDA"/>
    <property type="match status" value="1"/>
</dbReference>
<dbReference type="SUPFAM" id="SSF55874">
    <property type="entry name" value="ATPase domain of HSP90 chaperone/DNA topoisomerase II/histidine kinase"/>
    <property type="match status" value="1"/>
</dbReference>
<reference evidence="18" key="1">
    <citation type="journal article" date="2019" name="Int. J. Syst. Evol. Microbiol.">
        <title>The Global Catalogue of Microorganisms (GCM) 10K type strain sequencing project: providing services to taxonomists for standard genome sequencing and annotation.</title>
        <authorList>
            <consortium name="The Broad Institute Genomics Platform"/>
            <consortium name="The Broad Institute Genome Sequencing Center for Infectious Disease"/>
            <person name="Wu L."/>
            <person name="Ma J."/>
        </authorList>
    </citation>
    <scope>NUCLEOTIDE SEQUENCE [LARGE SCALE GENOMIC DNA]</scope>
    <source>
        <strain evidence="18">CGMCC 1.15043</strain>
    </source>
</reference>
<feature type="transmembrane region" description="Helical" evidence="14">
    <location>
        <begin position="12"/>
        <end position="34"/>
    </location>
</feature>
<keyword evidence="13 14" id="KW-0472">Membrane</keyword>
<evidence type="ECO:0000256" key="12">
    <source>
        <dbReference type="ARBA" id="ARBA00023012"/>
    </source>
</evidence>
<dbReference type="InterPro" id="IPR003594">
    <property type="entry name" value="HATPase_dom"/>
</dbReference>
<comment type="caution">
    <text evidence="17">The sequence shown here is derived from an EMBL/GenBank/DDBJ whole genome shotgun (WGS) entry which is preliminary data.</text>
</comment>
<dbReference type="Pfam" id="PF02518">
    <property type="entry name" value="HATPase_c"/>
    <property type="match status" value="1"/>
</dbReference>
<evidence type="ECO:0000259" key="16">
    <source>
        <dbReference type="Pfam" id="PF06580"/>
    </source>
</evidence>
<name>A0ABQ1EYM8_9BACL</name>
<evidence type="ECO:0000313" key="18">
    <source>
        <dbReference type="Proteomes" id="UP000615455"/>
    </source>
</evidence>
<evidence type="ECO:0000256" key="7">
    <source>
        <dbReference type="ARBA" id="ARBA00022692"/>
    </source>
</evidence>
<dbReference type="EC" id="2.7.13.3" evidence="3"/>
<keyword evidence="12" id="KW-0902">Two-component regulatory system</keyword>
<dbReference type="EMBL" id="BMHE01000024">
    <property type="protein sequence ID" value="GFZ91896.1"/>
    <property type="molecule type" value="Genomic_DNA"/>
</dbReference>
<dbReference type="Gene3D" id="3.30.565.10">
    <property type="entry name" value="Histidine kinase-like ATPase, C-terminal domain"/>
    <property type="match status" value="1"/>
</dbReference>